<evidence type="ECO:0000313" key="1">
    <source>
        <dbReference type="EMBL" id="PLR79730.1"/>
    </source>
</evidence>
<gene>
    <name evidence="1" type="ORF">CU635_21535</name>
    <name evidence="2" type="ORF">CVD25_15945</name>
</gene>
<evidence type="ECO:0000313" key="3">
    <source>
        <dbReference type="Proteomes" id="UP000234951"/>
    </source>
</evidence>
<dbReference type="EMBL" id="PGVA01000078">
    <property type="protein sequence ID" value="PLR79730.1"/>
    <property type="molecule type" value="Genomic_DNA"/>
</dbReference>
<organism evidence="1 3">
    <name type="scientific">Bacillus canaveralius</name>
    <dbReference type="NCBI Taxonomy" id="1403243"/>
    <lineage>
        <taxon>Bacteria</taxon>
        <taxon>Bacillati</taxon>
        <taxon>Bacillota</taxon>
        <taxon>Bacilli</taxon>
        <taxon>Bacillales</taxon>
        <taxon>Bacillaceae</taxon>
        <taxon>Bacillus</taxon>
    </lineage>
</organism>
<dbReference type="Proteomes" id="UP000235114">
    <property type="component" value="Unassembled WGS sequence"/>
</dbReference>
<keyword evidence="4" id="KW-1185">Reference proteome</keyword>
<protein>
    <submittedName>
        <fullName evidence="1">Uncharacterized protein</fullName>
    </submittedName>
</protein>
<reference evidence="2 4" key="2">
    <citation type="submission" date="2017-12" db="EMBL/GenBank/DDBJ databases">
        <title>Comparative Functional Genomics of Dry Heat Resistant strains isolated from the Viking Spacecraft.</title>
        <authorList>
            <person name="Seuylemezian A."/>
            <person name="Cooper K."/>
            <person name="Vaishampayan P."/>
        </authorList>
    </citation>
    <scope>NUCLEOTIDE SEQUENCE [LARGE SCALE GENOMIC DNA]</scope>
    <source>
        <strain evidence="2 4">ATCC 29669</strain>
    </source>
</reference>
<dbReference type="AlphaFoldDB" id="A0A2N5GG98"/>
<comment type="caution">
    <text evidence="1">The sequence shown here is derived from an EMBL/GenBank/DDBJ whole genome shotgun (WGS) entry which is preliminary data.</text>
</comment>
<dbReference type="EMBL" id="PGVD01000045">
    <property type="protein sequence ID" value="PLR94956.1"/>
    <property type="molecule type" value="Genomic_DNA"/>
</dbReference>
<evidence type="ECO:0000313" key="4">
    <source>
        <dbReference type="Proteomes" id="UP000235114"/>
    </source>
</evidence>
<accession>A0A2N5GG98</accession>
<dbReference type="Proteomes" id="UP000234951">
    <property type="component" value="Unassembled WGS sequence"/>
</dbReference>
<proteinExistence type="predicted"/>
<evidence type="ECO:0000313" key="2">
    <source>
        <dbReference type="EMBL" id="PLR94956.1"/>
    </source>
</evidence>
<reference evidence="1 3" key="1">
    <citation type="submission" date="2017-11" db="EMBL/GenBank/DDBJ databases">
        <title>Comparitive Functional Genomics of Dry Heat Resistant strains isolated from the Viking Spacecraft.</title>
        <authorList>
            <person name="Seuylemezian A."/>
            <person name="Cooper K."/>
            <person name="Vaishampayan P."/>
        </authorList>
    </citation>
    <scope>NUCLEOTIDE SEQUENCE [LARGE SCALE GENOMIC DNA]</scope>
    <source>
        <strain evidence="1 3">M4.6</strain>
    </source>
</reference>
<sequence length="81" mass="9385">MTVLFGTVEYFERELLEYTAVISLKEMGKDYISAAYSRLEDELLNDFICDDKVKVECLRNLSVAKDRLEDKIFETPIGKIV</sequence>
<dbReference type="OrthoDB" id="2938279at2"/>
<name>A0A2N5GG98_9BACI</name>